<feature type="transmembrane region" description="Helical" evidence="5">
    <location>
        <begin position="797"/>
        <end position="817"/>
    </location>
</feature>
<dbReference type="PANTHER" id="PTHR12308">
    <property type="entry name" value="ANOCTAMIN"/>
    <property type="match status" value="1"/>
</dbReference>
<dbReference type="EMBL" id="JAIFTL010000009">
    <property type="protein sequence ID" value="KAG9327121.1"/>
    <property type="molecule type" value="Genomic_DNA"/>
</dbReference>
<feature type="domain" description="Ysc84 actin-binding" evidence="7">
    <location>
        <begin position="200"/>
        <end position="326"/>
    </location>
</feature>
<protein>
    <submittedName>
        <fullName evidence="10">Uncharacterized protein</fullName>
    </submittedName>
</protein>
<evidence type="ECO:0000259" key="9">
    <source>
        <dbReference type="Pfam" id="PF20877"/>
    </source>
</evidence>
<dbReference type="InterPro" id="IPR007461">
    <property type="entry name" value="Ysc84_actin-binding"/>
</dbReference>
<keyword evidence="4 5" id="KW-0472">Membrane</keyword>
<feature type="signal peptide" evidence="6">
    <location>
        <begin position="1"/>
        <end position="32"/>
    </location>
</feature>
<dbReference type="Pfam" id="PF04547">
    <property type="entry name" value="Anoctamin"/>
    <property type="match status" value="1"/>
</dbReference>
<comment type="subcellular location">
    <subcellularLocation>
        <location evidence="1">Membrane</location>
        <topology evidence="1">Multi-pass membrane protein</topology>
    </subcellularLocation>
</comment>
<dbReference type="InterPro" id="IPR007632">
    <property type="entry name" value="Anoctamin"/>
</dbReference>
<feature type="domain" description="Anoctamin transmembrane" evidence="8">
    <location>
        <begin position="600"/>
        <end position="1064"/>
    </location>
</feature>
<evidence type="ECO:0000259" key="7">
    <source>
        <dbReference type="Pfam" id="PF04366"/>
    </source>
</evidence>
<dbReference type="GO" id="GO:0005254">
    <property type="term" value="F:chloride channel activity"/>
    <property type="evidence" value="ECO:0007669"/>
    <property type="project" value="TreeGrafter"/>
</dbReference>
<evidence type="ECO:0000313" key="10">
    <source>
        <dbReference type="EMBL" id="KAG9327121.1"/>
    </source>
</evidence>
<dbReference type="Pfam" id="PF20877">
    <property type="entry name" value="Anoctamin_N"/>
    <property type="match status" value="1"/>
</dbReference>
<keyword evidence="3 5" id="KW-1133">Transmembrane helix</keyword>
<feature type="transmembrane region" description="Helical" evidence="5">
    <location>
        <begin position="715"/>
        <end position="738"/>
    </location>
</feature>
<comment type="caution">
    <text evidence="10">The sequence shown here is derived from an EMBL/GenBank/DDBJ whole genome shotgun (WGS) entry which is preliminary data.</text>
</comment>
<evidence type="ECO:0000256" key="1">
    <source>
        <dbReference type="ARBA" id="ARBA00004141"/>
    </source>
</evidence>
<dbReference type="AlphaFoldDB" id="A0A9P8IE48"/>
<evidence type="ECO:0000256" key="6">
    <source>
        <dbReference type="SAM" id="SignalP"/>
    </source>
</evidence>
<feature type="transmembrane region" description="Helical" evidence="5">
    <location>
        <begin position="630"/>
        <end position="654"/>
    </location>
</feature>
<reference evidence="10" key="1">
    <citation type="submission" date="2021-07" db="EMBL/GenBank/DDBJ databases">
        <title>Draft genome of Mortierella alpina, strain LL118, isolated from an aspen leaf litter sample.</title>
        <authorList>
            <person name="Yang S."/>
            <person name="Vinatzer B.A."/>
        </authorList>
    </citation>
    <scope>NUCLEOTIDE SEQUENCE</scope>
    <source>
        <strain evidence="10">LL118</strain>
    </source>
</reference>
<evidence type="ECO:0000256" key="4">
    <source>
        <dbReference type="ARBA" id="ARBA00023136"/>
    </source>
</evidence>
<evidence type="ECO:0000256" key="2">
    <source>
        <dbReference type="ARBA" id="ARBA00022692"/>
    </source>
</evidence>
<dbReference type="InterPro" id="IPR049456">
    <property type="entry name" value="Anoctamin_N_fung"/>
</dbReference>
<keyword evidence="6" id="KW-0732">Signal</keyword>
<dbReference type="PANTHER" id="PTHR12308:SF73">
    <property type="entry name" value="ANOCTAMIN"/>
    <property type="match status" value="1"/>
</dbReference>
<dbReference type="InterPro" id="IPR049452">
    <property type="entry name" value="Anoctamin_TM"/>
</dbReference>
<proteinExistence type="predicted"/>
<dbReference type="Pfam" id="PF04366">
    <property type="entry name" value="Ysc84"/>
    <property type="match status" value="1"/>
</dbReference>
<sequence>MKWKWCSRATGRPLATLLVQFSFLSLPVSPWAASTQTPRAHHNSQKIHSLFSLSYTLTPYLHPSPAIMSFMDKFKFAAQEVGKKATEAGKRFQETATVATRQMQESAKNANISSPLPDSSAAEDLKKAANLLRTFVDKEENVSGFDNIIPPEVLRKAKGLAIYTVVKAGFIVSARGGSGVVVIRNQDGQWSAPSFIATGGVGFGALVGADITDIILVLMTDEAVETTFIQGGSVTLGGGLSVSAGPVGVGGEVGVSANTQATNTSQIYSYTKSKGLFAGMSLDGTMLLERKEANAAFYGRAITAAEILKTMPQPPEALELYTVIEAGLNRELYFHQPYFLPFLFDFDPTHPHRSSGERNNSNYTEHATSNISLGSGIPTMDTATLGAPQSHTHFRFFDIYSSTVQAYSKSQGEESQPLFNNTKAKSLDVYADLVIIFKYKQPAKGVSKPEYEQKTLGAYKQVLQKLTRVGLQYETRPSGSDTLFIFVLCPWAVLKREETRTSIHDWLAGVRVADTAQTERLLQPVKARDDSLDNVSEADRIRLISELITGLPTEGGAGIYPGHDDFVESLLPLHDKAFNESWLKSWSLKWIVTPEDLSQIRDHFGEKVAYYFEFLQFYFLWLAAPTGLGVLVHFFGSSFSIFYGACVILWSILFTECWKRNEKKLALLWGVRHVSKTEMRRPFFKGDSEIEDPITGELLPFFSPWKRWRRKVTGIPVVLGGALALSTVITAVFAIEVFLTIYYDGYLKEILIYAPMVLYSLAIPNVAAICKSVSKQLTDYENYETHASYEYHLMQKVFIFNALTSYMSILLTAYVYIPFGPEVISTFQSYGLSFSSATIDPHMLQNRLKAFMITTQAISFVTETIVPYLTRRAMTGAVKIQKEVAEKMKHEPADQGVIKVNAQDTDEAKHFLKRVQKQADLPQYDVNEDYAEMVLQFGYVSLFSVIWPLTGLCAFVNNWVELRSDAAKISYNARRPIPARTDTIGPWVDNLQLITWFSSLTNASILYLFHGTMDVAGGASGPRLSLGMLLLSVIVSEHVYLGLRSLVGLVLDSVPTQAEINVRKQEFGVKSSWLSRLSDAIGATSVSAGVHVHGLKARASEVATAAADVLDAQLDDDFGIQAIRSSLKTV</sequence>
<dbReference type="GO" id="GO:0032541">
    <property type="term" value="C:cortical endoplasmic reticulum"/>
    <property type="evidence" value="ECO:0007669"/>
    <property type="project" value="TreeGrafter"/>
</dbReference>
<gene>
    <name evidence="10" type="ORF">KVV02_008751</name>
</gene>
<feature type="domain" description="Anoctamin alpha-beta plait" evidence="9">
    <location>
        <begin position="431"/>
        <end position="566"/>
    </location>
</feature>
<dbReference type="GO" id="GO:0016020">
    <property type="term" value="C:membrane"/>
    <property type="evidence" value="ECO:0007669"/>
    <property type="project" value="UniProtKB-SubCell"/>
</dbReference>
<evidence type="ECO:0000313" key="11">
    <source>
        <dbReference type="Proteomes" id="UP000717515"/>
    </source>
</evidence>
<keyword evidence="2 5" id="KW-0812">Transmembrane</keyword>
<evidence type="ECO:0000256" key="5">
    <source>
        <dbReference type="SAM" id="Phobius"/>
    </source>
</evidence>
<name>A0A9P8IE48_MORAP</name>
<dbReference type="Proteomes" id="UP000717515">
    <property type="component" value="Unassembled WGS sequence"/>
</dbReference>
<organism evidence="10 11">
    <name type="scientific">Mortierella alpina</name>
    <name type="common">Oleaginous fungus</name>
    <name type="synonym">Mortierella renispora</name>
    <dbReference type="NCBI Taxonomy" id="64518"/>
    <lineage>
        <taxon>Eukaryota</taxon>
        <taxon>Fungi</taxon>
        <taxon>Fungi incertae sedis</taxon>
        <taxon>Mucoromycota</taxon>
        <taxon>Mortierellomycotina</taxon>
        <taxon>Mortierellomycetes</taxon>
        <taxon>Mortierellales</taxon>
        <taxon>Mortierellaceae</taxon>
        <taxon>Mortierella</taxon>
    </lineage>
</organism>
<evidence type="ECO:0000259" key="8">
    <source>
        <dbReference type="Pfam" id="PF04547"/>
    </source>
</evidence>
<accession>A0A9P8IE48</accession>
<feature type="transmembrane region" description="Helical" evidence="5">
    <location>
        <begin position="750"/>
        <end position="770"/>
    </location>
</feature>
<feature type="chain" id="PRO_5040400274" evidence="6">
    <location>
        <begin position="33"/>
        <end position="1130"/>
    </location>
</feature>
<evidence type="ECO:0000256" key="3">
    <source>
        <dbReference type="ARBA" id="ARBA00022989"/>
    </source>
</evidence>